<dbReference type="AlphaFoldDB" id="B4M023"/>
<evidence type="ECO:0000256" key="8">
    <source>
        <dbReference type="ARBA" id="ARBA00023273"/>
    </source>
</evidence>
<dbReference type="InterPro" id="IPR000048">
    <property type="entry name" value="IQ_motif_EF-hand-BS"/>
</dbReference>
<dbReference type="eggNOG" id="ENOG502QQR7">
    <property type="taxonomic scope" value="Eukaryota"/>
</dbReference>
<evidence type="ECO:0000256" key="3">
    <source>
        <dbReference type="ARBA" id="ARBA00013738"/>
    </source>
</evidence>
<evidence type="ECO:0000256" key="4">
    <source>
        <dbReference type="ARBA" id="ARBA00022490"/>
    </source>
</evidence>
<feature type="coiled-coil region" evidence="10">
    <location>
        <begin position="149"/>
        <end position="183"/>
    </location>
</feature>
<dbReference type="PANTHER" id="PTHR14871:SF1">
    <property type="entry name" value="DYNEIN REGULATORY COMPLEX PROTEIN 9"/>
    <property type="match status" value="1"/>
</dbReference>
<dbReference type="Proteomes" id="UP000008792">
    <property type="component" value="Unassembled WGS sequence"/>
</dbReference>
<dbReference type="InterPro" id="IPR042618">
    <property type="entry name" value="IQCG"/>
</dbReference>
<evidence type="ECO:0000256" key="5">
    <source>
        <dbReference type="ARBA" id="ARBA00022846"/>
    </source>
</evidence>
<dbReference type="HOGENOM" id="CLU_748579_0_0_1"/>
<dbReference type="OMA" id="HRIECAV"/>
<protein>
    <recommendedName>
        <fullName evidence="3">Dynein regulatory complex protein 9</fullName>
    </recommendedName>
    <alternativeName>
        <fullName evidence="9">IQ domain-containing protein G</fullName>
    </alternativeName>
</protein>
<dbReference type="OrthoDB" id="10254713at2759"/>
<dbReference type="InParanoid" id="B4M023"/>
<comment type="similarity">
    <text evidence="2">Belongs to the DRC9 family.</text>
</comment>
<dbReference type="SMR" id="B4M023"/>
<accession>B4M023</accession>
<evidence type="ECO:0000256" key="9">
    <source>
        <dbReference type="ARBA" id="ARBA00032183"/>
    </source>
</evidence>
<evidence type="ECO:0000313" key="11">
    <source>
        <dbReference type="EMBL" id="EDW68273.1"/>
    </source>
</evidence>
<evidence type="ECO:0000256" key="6">
    <source>
        <dbReference type="ARBA" id="ARBA00023069"/>
    </source>
</evidence>
<dbReference type="PhylomeDB" id="B4M023"/>
<dbReference type="FunCoup" id="B4M023">
    <property type="interactions" value="34"/>
</dbReference>
<keyword evidence="4" id="KW-0963">Cytoplasm</keyword>
<evidence type="ECO:0000256" key="2">
    <source>
        <dbReference type="ARBA" id="ARBA00008222"/>
    </source>
</evidence>
<name>B4M023_DROVI</name>
<sequence length="370" mass="43420">MEASLVTALTEEEQAEWQRLMLAVTYKEAIDKLMLLQRSHRLNMQKPPPRRNRTRNASIEQPAMSERVLLTGKKLPRLESLLGDTDQEADTVDECVLNALKYENDIDALCAFFKAANQQLYMTKEELESENPSRLELAIGALSGSNSEESVALNQLQQSKDEIKQLQAQLEQLQIDGVAQLRQLEERTADAKYNLKCVSRVNDLEYSLVERWEAARVTQAKIWGENAERAYLRDILDYKQRLKHEERVSQELAAFRTRELADLKERIAYWQQRYVSELRRVERESEAWELRILEQSKSLAHHRELNAQHLQFVREYSAKKEEEQRLLQLQVHRIECAVKLQAWWRGTMVRRGLGPFKKKPKRGRRPKQKK</sequence>
<organism evidence="11 12">
    <name type="scientific">Drosophila virilis</name>
    <name type="common">Fruit fly</name>
    <dbReference type="NCBI Taxonomy" id="7244"/>
    <lineage>
        <taxon>Eukaryota</taxon>
        <taxon>Metazoa</taxon>
        <taxon>Ecdysozoa</taxon>
        <taxon>Arthropoda</taxon>
        <taxon>Hexapoda</taxon>
        <taxon>Insecta</taxon>
        <taxon>Pterygota</taxon>
        <taxon>Neoptera</taxon>
        <taxon>Endopterygota</taxon>
        <taxon>Diptera</taxon>
        <taxon>Brachycera</taxon>
        <taxon>Muscomorpha</taxon>
        <taxon>Ephydroidea</taxon>
        <taxon>Drosophilidae</taxon>
        <taxon>Drosophila</taxon>
    </lineage>
</organism>
<dbReference type="PANTHER" id="PTHR14871">
    <property type="entry name" value="DYNEIN REGULATORY COMPLEX PROTEIN 9"/>
    <property type="match status" value="1"/>
</dbReference>
<keyword evidence="5" id="KW-0282">Flagellum</keyword>
<dbReference type="GO" id="GO:0005737">
    <property type="term" value="C:cytoplasm"/>
    <property type="evidence" value="ECO:0007669"/>
    <property type="project" value="TreeGrafter"/>
</dbReference>
<gene>
    <name evidence="11" type="primary">Dvir\GJ24622</name>
    <name evidence="11" type="ORF">Dvir_GJ24622</name>
</gene>
<dbReference type="KEGG" id="dvi:6629791"/>
<evidence type="ECO:0000256" key="1">
    <source>
        <dbReference type="ARBA" id="ARBA00004611"/>
    </source>
</evidence>
<dbReference type="STRING" id="7244.B4M023"/>
<dbReference type="Pfam" id="PF00612">
    <property type="entry name" value="IQ"/>
    <property type="match status" value="1"/>
</dbReference>
<evidence type="ECO:0000256" key="10">
    <source>
        <dbReference type="SAM" id="Coils"/>
    </source>
</evidence>
<evidence type="ECO:0000256" key="7">
    <source>
        <dbReference type="ARBA" id="ARBA00023212"/>
    </source>
</evidence>
<proteinExistence type="inferred from homology"/>
<dbReference type="CDD" id="cd23766">
    <property type="entry name" value="IQCG"/>
    <property type="match status" value="1"/>
</dbReference>
<keyword evidence="7" id="KW-0206">Cytoskeleton</keyword>
<evidence type="ECO:0000313" key="12">
    <source>
        <dbReference type="Proteomes" id="UP000008792"/>
    </source>
</evidence>
<reference evidence="11 12" key="1">
    <citation type="journal article" date="2007" name="Nature">
        <title>Evolution of genes and genomes on the Drosophila phylogeny.</title>
        <authorList>
            <consortium name="Drosophila 12 Genomes Consortium"/>
            <person name="Clark A.G."/>
            <person name="Eisen M.B."/>
            <person name="Smith D.R."/>
            <person name="Bergman C.M."/>
            <person name="Oliver B."/>
            <person name="Markow T.A."/>
            <person name="Kaufman T.C."/>
            <person name="Kellis M."/>
            <person name="Gelbart W."/>
            <person name="Iyer V.N."/>
            <person name="Pollard D.A."/>
            <person name="Sackton T.B."/>
            <person name="Larracuente A.M."/>
            <person name="Singh N.D."/>
            <person name="Abad J.P."/>
            <person name="Abt D.N."/>
            <person name="Adryan B."/>
            <person name="Aguade M."/>
            <person name="Akashi H."/>
            <person name="Anderson W.W."/>
            <person name="Aquadro C.F."/>
            <person name="Ardell D.H."/>
            <person name="Arguello R."/>
            <person name="Artieri C.G."/>
            <person name="Barbash D.A."/>
            <person name="Barker D."/>
            <person name="Barsanti P."/>
            <person name="Batterham P."/>
            <person name="Batzoglou S."/>
            <person name="Begun D."/>
            <person name="Bhutkar A."/>
            <person name="Blanco E."/>
            <person name="Bosak S.A."/>
            <person name="Bradley R.K."/>
            <person name="Brand A.D."/>
            <person name="Brent M.R."/>
            <person name="Brooks A.N."/>
            <person name="Brown R.H."/>
            <person name="Butlin R.K."/>
            <person name="Caggese C."/>
            <person name="Calvi B.R."/>
            <person name="Bernardo de Carvalho A."/>
            <person name="Caspi A."/>
            <person name="Castrezana S."/>
            <person name="Celniker S.E."/>
            <person name="Chang J.L."/>
            <person name="Chapple C."/>
            <person name="Chatterji S."/>
            <person name="Chinwalla A."/>
            <person name="Civetta A."/>
            <person name="Clifton S.W."/>
            <person name="Comeron J.M."/>
            <person name="Costello J.C."/>
            <person name="Coyne J.A."/>
            <person name="Daub J."/>
            <person name="David R.G."/>
            <person name="Delcher A.L."/>
            <person name="Delehaunty K."/>
            <person name="Do C.B."/>
            <person name="Ebling H."/>
            <person name="Edwards K."/>
            <person name="Eickbush T."/>
            <person name="Evans J.D."/>
            <person name="Filipski A."/>
            <person name="Findeiss S."/>
            <person name="Freyhult E."/>
            <person name="Fulton L."/>
            <person name="Fulton R."/>
            <person name="Garcia A.C."/>
            <person name="Gardiner A."/>
            <person name="Garfield D.A."/>
            <person name="Garvin B.E."/>
            <person name="Gibson G."/>
            <person name="Gilbert D."/>
            <person name="Gnerre S."/>
            <person name="Godfrey J."/>
            <person name="Good R."/>
            <person name="Gotea V."/>
            <person name="Gravely B."/>
            <person name="Greenberg A.J."/>
            <person name="Griffiths-Jones S."/>
            <person name="Gross S."/>
            <person name="Guigo R."/>
            <person name="Gustafson E.A."/>
            <person name="Haerty W."/>
            <person name="Hahn M.W."/>
            <person name="Halligan D.L."/>
            <person name="Halpern A.L."/>
            <person name="Halter G.M."/>
            <person name="Han M.V."/>
            <person name="Heger A."/>
            <person name="Hillier L."/>
            <person name="Hinrichs A.S."/>
            <person name="Holmes I."/>
            <person name="Hoskins R.A."/>
            <person name="Hubisz M.J."/>
            <person name="Hultmark D."/>
            <person name="Huntley M.A."/>
            <person name="Jaffe D.B."/>
            <person name="Jagadeeshan S."/>
            <person name="Jeck W.R."/>
            <person name="Johnson J."/>
            <person name="Jones C.D."/>
            <person name="Jordan W.C."/>
            <person name="Karpen G.H."/>
            <person name="Kataoka E."/>
            <person name="Keightley P.D."/>
            <person name="Kheradpour P."/>
            <person name="Kirkness E.F."/>
            <person name="Koerich L.B."/>
            <person name="Kristiansen K."/>
            <person name="Kudrna D."/>
            <person name="Kulathinal R.J."/>
            <person name="Kumar S."/>
            <person name="Kwok R."/>
            <person name="Lander E."/>
            <person name="Langley C.H."/>
            <person name="Lapoint R."/>
            <person name="Lazzaro B.P."/>
            <person name="Lee S.J."/>
            <person name="Levesque L."/>
            <person name="Li R."/>
            <person name="Lin C.F."/>
            <person name="Lin M.F."/>
            <person name="Lindblad-Toh K."/>
            <person name="Llopart A."/>
            <person name="Long M."/>
            <person name="Low L."/>
            <person name="Lozovsky E."/>
            <person name="Lu J."/>
            <person name="Luo M."/>
            <person name="Machado C.A."/>
            <person name="Makalowski W."/>
            <person name="Marzo M."/>
            <person name="Matsuda M."/>
            <person name="Matzkin L."/>
            <person name="McAllister B."/>
            <person name="McBride C.S."/>
            <person name="McKernan B."/>
            <person name="McKernan K."/>
            <person name="Mendez-Lago M."/>
            <person name="Minx P."/>
            <person name="Mollenhauer M.U."/>
            <person name="Montooth K."/>
            <person name="Mount S.M."/>
            <person name="Mu X."/>
            <person name="Myers E."/>
            <person name="Negre B."/>
            <person name="Newfeld S."/>
            <person name="Nielsen R."/>
            <person name="Noor M.A."/>
            <person name="O'Grady P."/>
            <person name="Pachter L."/>
            <person name="Papaceit M."/>
            <person name="Parisi M.J."/>
            <person name="Parisi M."/>
            <person name="Parts L."/>
            <person name="Pedersen J.S."/>
            <person name="Pesole G."/>
            <person name="Phillippy A.M."/>
            <person name="Ponting C.P."/>
            <person name="Pop M."/>
            <person name="Porcelli D."/>
            <person name="Powell J.R."/>
            <person name="Prohaska S."/>
            <person name="Pruitt K."/>
            <person name="Puig M."/>
            <person name="Quesneville H."/>
            <person name="Ram K.R."/>
            <person name="Rand D."/>
            <person name="Rasmussen M.D."/>
            <person name="Reed L.K."/>
            <person name="Reenan R."/>
            <person name="Reily A."/>
            <person name="Remington K.A."/>
            <person name="Rieger T.T."/>
            <person name="Ritchie M.G."/>
            <person name="Robin C."/>
            <person name="Rogers Y.H."/>
            <person name="Rohde C."/>
            <person name="Rozas J."/>
            <person name="Rubenfield M.J."/>
            <person name="Ruiz A."/>
            <person name="Russo S."/>
            <person name="Salzberg S.L."/>
            <person name="Sanchez-Gracia A."/>
            <person name="Saranga D.J."/>
            <person name="Sato H."/>
            <person name="Schaeffer S.W."/>
            <person name="Schatz M.C."/>
            <person name="Schlenke T."/>
            <person name="Schwartz R."/>
            <person name="Segarra C."/>
            <person name="Singh R.S."/>
            <person name="Sirot L."/>
            <person name="Sirota M."/>
            <person name="Sisneros N.B."/>
            <person name="Smith C.D."/>
            <person name="Smith T.F."/>
            <person name="Spieth J."/>
            <person name="Stage D.E."/>
            <person name="Stark A."/>
            <person name="Stephan W."/>
            <person name="Strausberg R.L."/>
            <person name="Strempel S."/>
            <person name="Sturgill D."/>
            <person name="Sutton G."/>
            <person name="Sutton G.G."/>
            <person name="Tao W."/>
            <person name="Teichmann S."/>
            <person name="Tobari Y.N."/>
            <person name="Tomimura Y."/>
            <person name="Tsolas J.M."/>
            <person name="Valente V.L."/>
            <person name="Venter E."/>
            <person name="Venter J.C."/>
            <person name="Vicario S."/>
            <person name="Vieira F.G."/>
            <person name="Vilella A.J."/>
            <person name="Villasante A."/>
            <person name="Walenz B."/>
            <person name="Wang J."/>
            <person name="Wasserman M."/>
            <person name="Watts T."/>
            <person name="Wilson D."/>
            <person name="Wilson R.K."/>
            <person name="Wing R.A."/>
            <person name="Wolfner M.F."/>
            <person name="Wong A."/>
            <person name="Wong G.K."/>
            <person name="Wu C.I."/>
            <person name="Wu G."/>
            <person name="Yamamoto D."/>
            <person name="Yang H.P."/>
            <person name="Yang S.P."/>
            <person name="Yorke J.A."/>
            <person name="Yoshida K."/>
            <person name="Zdobnov E."/>
            <person name="Zhang P."/>
            <person name="Zhang Y."/>
            <person name="Zimin A.V."/>
            <person name="Baldwin J."/>
            <person name="Abdouelleil A."/>
            <person name="Abdulkadir J."/>
            <person name="Abebe A."/>
            <person name="Abera B."/>
            <person name="Abreu J."/>
            <person name="Acer S.C."/>
            <person name="Aftuck L."/>
            <person name="Alexander A."/>
            <person name="An P."/>
            <person name="Anderson E."/>
            <person name="Anderson S."/>
            <person name="Arachi H."/>
            <person name="Azer M."/>
            <person name="Bachantsang P."/>
            <person name="Barry A."/>
            <person name="Bayul T."/>
            <person name="Berlin A."/>
            <person name="Bessette D."/>
            <person name="Bloom T."/>
            <person name="Blye J."/>
            <person name="Boguslavskiy L."/>
            <person name="Bonnet C."/>
            <person name="Boukhgalter B."/>
            <person name="Bourzgui I."/>
            <person name="Brown A."/>
            <person name="Cahill P."/>
            <person name="Channer S."/>
            <person name="Cheshatsang Y."/>
            <person name="Chuda L."/>
            <person name="Citroen M."/>
            <person name="Collymore A."/>
            <person name="Cooke P."/>
            <person name="Costello M."/>
            <person name="D'Aco K."/>
            <person name="Daza R."/>
            <person name="De Haan G."/>
            <person name="DeGray S."/>
            <person name="DeMaso C."/>
            <person name="Dhargay N."/>
            <person name="Dooley K."/>
            <person name="Dooley E."/>
            <person name="Doricent M."/>
            <person name="Dorje P."/>
            <person name="Dorjee K."/>
            <person name="Dupes A."/>
            <person name="Elong R."/>
            <person name="Falk J."/>
            <person name="Farina A."/>
            <person name="Faro S."/>
            <person name="Ferguson D."/>
            <person name="Fisher S."/>
            <person name="Foley C.D."/>
            <person name="Franke A."/>
            <person name="Friedrich D."/>
            <person name="Gadbois L."/>
            <person name="Gearin G."/>
            <person name="Gearin C.R."/>
            <person name="Giannoukos G."/>
            <person name="Goode T."/>
            <person name="Graham J."/>
            <person name="Grandbois E."/>
            <person name="Grewal S."/>
            <person name="Gyaltsen K."/>
            <person name="Hafez N."/>
            <person name="Hagos B."/>
            <person name="Hall J."/>
            <person name="Henson C."/>
            <person name="Hollinger A."/>
            <person name="Honan T."/>
            <person name="Huard M.D."/>
            <person name="Hughes L."/>
            <person name="Hurhula B."/>
            <person name="Husby M.E."/>
            <person name="Kamat A."/>
            <person name="Kanga B."/>
            <person name="Kashin S."/>
            <person name="Khazanovich D."/>
            <person name="Kisner P."/>
            <person name="Lance K."/>
            <person name="Lara M."/>
            <person name="Lee W."/>
            <person name="Lennon N."/>
            <person name="Letendre F."/>
            <person name="LeVine R."/>
            <person name="Lipovsky A."/>
            <person name="Liu X."/>
            <person name="Liu J."/>
            <person name="Liu S."/>
            <person name="Lokyitsang T."/>
            <person name="Lokyitsang Y."/>
            <person name="Lubonja R."/>
            <person name="Lui A."/>
            <person name="MacDonald P."/>
            <person name="Magnisalis V."/>
            <person name="Maru K."/>
            <person name="Matthews C."/>
            <person name="McCusker W."/>
            <person name="McDonough S."/>
            <person name="Mehta T."/>
            <person name="Meldrim J."/>
            <person name="Meneus L."/>
            <person name="Mihai O."/>
            <person name="Mihalev A."/>
            <person name="Mihova T."/>
            <person name="Mittelman R."/>
            <person name="Mlenga V."/>
            <person name="Montmayeur A."/>
            <person name="Mulrain L."/>
            <person name="Navidi A."/>
            <person name="Naylor J."/>
            <person name="Negash T."/>
            <person name="Nguyen T."/>
            <person name="Nguyen N."/>
            <person name="Nicol R."/>
            <person name="Norbu C."/>
            <person name="Norbu N."/>
            <person name="Novod N."/>
            <person name="O'Neill B."/>
            <person name="Osman S."/>
            <person name="Markiewicz E."/>
            <person name="Oyono O.L."/>
            <person name="Patti C."/>
            <person name="Phunkhang P."/>
            <person name="Pierre F."/>
            <person name="Priest M."/>
            <person name="Raghuraman S."/>
            <person name="Rege F."/>
            <person name="Reyes R."/>
            <person name="Rise C."/>
            <person name="Rogov P."/>
            <person name="Ross K."/>
            <person name="Ryan E."/>
            <person name="Settipalli S."/>
            <person name="Shea T."/>
            <person name="Sherpa N."/>
            <person name="Shi L."/>
            <person name="Shih D."/>
            <person name="Sparrow T."/>
            <person name="Spaulding J."/>
            <person name="Stalker J."/>
            <person name="Stange-Thomann N."/>
            <person name="Stavropoulos S."/>
            <person name="Stone C."/>
            <person name="Strader C."/>
            <person name="Tesfaye S."/>
            <person name="Thomson T."/>
            <person name="Thoulutsang Y."/>
            <person name="Thoulutsang D."/>
            <person name="Topham K."/>
            <person name="Topping I."/>
            <person name="Tsamla T."/>
            <person name="Vassiliev H."/>
            <person name="Vo A."/>
            <person name="Wangchuk T."/>
            <person name="Wangdi T."/>
            <person name="Weiand M."/>
            <person name="Wilkinson J."/>
            <person name="Wilson A."/>
            <person name="Yadav S."/>
            <person name="Young G."/>
            <person name="Yu Q."/>
            <person name="Zembek L."/>
            <person name="Zhong D."/>
            <person name="Zimmer A."/>
            <person name="Zwirko Z."/>
            <person name="Jaffe D.B."/>
            <person name="Alvarez P."/>
            <person name="Brockman W."/>
            <person name="Butler J."/>
            <person name="Chin C."/>
            <person name="Gnerre S."/>
            <person name="Grabherr M."/>
            <person name="Kleber M."/>
            <person name="Mauceli E."/>
            <person name="MacCallum I."/>
        </authorList>
    </citation>
    <scope>NUCLEOTIDE SEQUENCE [LARGE SCALE GENOMIC DNA]</scope>
    <source>
        <strain evidence="12">Tucson 15010-1051.87</strain>
    </source>
</reference>
<dbReference type="EMBL" id="CH940650">
    <property type="protein sequence ID" value="EDW68273.1"/>
    <property type="molecule type" value="Genomic_DNA"/>
</dbReference>
<keyword evidence="8" id="KW-0966">Cell projection</keyword>
<comment type="subcellular location">
    <subcellularLocation>
        <location evidence="1">Cytoplasm</location>
        <location evidence="1">Cytoskeleton</location>
        <location evidence="1">Flagellum axoneme</location>
    </subcellularLocation>
</comment>
<keyword evidence="12" id="KW-1185">Reference proteome</keyword>
<dbReference type="GO" id="GO:0031514">
    <property type="term" value="C:motile cilium"/>
    <property type="evidence" value="ECO:0007669"/>
    <property type="project" value="TreeGrafter"/>
</dbReference>
<keyword evidence="6" id="KW-0969">Cilium</keyword>
<keyword evidence="10" id="KW-0175">Coiled coil</keyword>
<dbReference type="PROSITE" id="PS50096">
    <property type="entry name" value="IQ"/>
    <property type="match status" value="1"/>
</dbReference>
<dbReference type="GO" id="GO:0044782">
    <property type="term" value="P:cilium organization"/>
    <property type="evidence" value="ECO:0007669"/>
    <property type="project" value="TreeGrafter"/>
</dbReference>